<feature type="domain" description="UspA" evidence="2">
    <location>
        <begin position="1"/>
        <end position="139"/>
    </location>
</feature>
<dbReference type="RefSeq" id="WP_209772500.1">
    <property type="nucleotide sequence ID" value="NZ_JAGINP010000036.1"/>
</dbReference>
<dbReference type="CDD" id="cd00293">
    <property type="entry name" value="USP-like"/>
    <property type="match status" value="1"/>
</dbReference>
<comment type="caution">
    <text evidence="3">The sequence shown here is derived from an EMBL/GenBank/DDBJ whole genome shotgun (WGS) entry which is preliminary data.</text>
</comment>
<gene>
    <name evidence="3" type="ORF">J2851_006661</name>
</gene>
<evidence type="ECO:0000313" key="4">
    <source>
        <dbReference type="Proteomes" id="UP000781958"/>
    </source>
</evidence>
<dbReference type="Gene3D" id="3.40.50.12370">
    <property type="match status" value="1"/>
</dbReference>
<proteinExistence type="inferred from homology"/>
<protein>
    <submittedName>
        <fullName evidence="3">Nucleotide-binding universal stress UspA family protein</fullName>
    </submittedName>
</protein>
<keyword evidence="4" id="KW-1185">Reference proteome</keyword>
<name>A0ABS4SXN7_9PROT</name>
<reference evidence="3 4" key="1">
    <citation type="submission" date="2021-03" db="EMBL/GenBank/DDBJ databases">
        <title>Genomic Encyclopedia of Type Strains, Phase III (KMG-III): the genomes of soil and plant-associated and newly described type strains.</title>
        <authorList>
            <person name="Whitman W."/>
        </authorList>
    </citation>
    <scope>NUCLEOTIDE SEQUENCE [LARGE SCALE GENOMIC DNA]</scope>
    <source>
        <strain evidence="3 4">IMMIB AFH-6</strain>
    </source>
</reference>
<sequence>MYKDILLHVDGSPACAHRLGAALALAGTFGGRLKAVFARRDHDRAAMVARTPSEALRQEAAQARAGAEERAAAAGVPIAWLEASSGHPGDMVRELVVAARFSDIAIVSQPDSEHWLPDVPNSLVEDIVRHSGRPVLVLPATGWTGTLGKRVLLAWNASREAARALGDALPLLRDSVEVVVLSRRPADSRDHTHDHWPGILEHLDSHGVVATREDMAGDDIGVMDMLLSRAADHGSDLIVMGAHGEHESLFARSGVGTRFILRHMTVPILMAH</sequence>
<dbReference type="EMBL" id="JAGINP010000036">
    <property type="protein sequence ID" value="MBP2296843.1"/>
    <property type="molecule type" value="Genomic_DNA"/>
</dbReference>
<dbReference type="Pfam" id="PF00582">
    <property type="entry name" value="Usp"/>
    <property type="match status" value="1"/>
</dbReference>
<dbReference type="SUPFAM" id="SSF52402">
    <property type="entry name" value="Adenine nucleotide alpha hydrolases-like"/>
    <property type="match status" value="2"/>
</dbReference>
<evidence type="ECO:0000256" key="1">
    <source>
        <dbReference type="ARBA" id="ARBA00008791"/>
    </source>
</evidence>
<dbReference type="PANTHER" id="PTHR46268">
    <property type="entry name" value="STRESS RESPONSE PROTEIN NHAX"/>
    <property type="match status" value="1"/>
</dbReference>
<dbReference type="Proteomes" id="UP000781958">
    <property type="component" value="Unassembled WGS sequence"/>
</dbReference>
<accession>A0ABS4SXN7</accession>
<evidence type="ECO:0000313" key="3">
    <source>
        <dbReference type="EMBL" id="MBP2296843.1"/>
    </source>
</evidence>
<dbReference type="InterPro" id="IPR006016">
    <property type="entry name" value="UspA"/>
</dbReference>
<organism evidence="3 4">
    <name type="scientific">Azospirillum rugosum</name>
    <dbReference type="NCBI Taxonomy" id="416170"/>
    <lineage>
        <taxon>Bacteria</taxon>
        <taxon>Pseudomonadati</taxon>
        <taxon>Pseudomonadota</taxon>
        <taxon>Alphaproteobacteria</taxon>
        <taxon>Rhodospirillales</taxon>
        <taxon>Azospirillaceae</taxon>
        <taxon>Azospirillum</taxon>
    </lineage>
</organism>
<comment type="similarity">
    <text evidence="1">Belongs to the universal stress protein A family.</text>
</comment>
<evidence type="ECO:0000259" key="2">
    <source>
        <dbReference type="Pfam" id="PF00582"/>
    </source>
</evidence>
<dbReference type="PANTHER" id="PTHR46268:SF6">
    <property type="entry name" value="UNIVERSAL STRESS PROTEIN UP12"/>
    <property type="match status" value="1"/>
</dbReference>
<dbReference type="PRINTS" id="PR01438">
    <property type="entry name" value="UNVRSLSTRESS"/>
</dbReference>
<dbReference type="InterPro" id="IPR006015">
    <property type="entry name" value="Universal_stress_UspA"/>
</dbReference>